<sequence>MVALYNRPFVPQEGVQKGCLYFWCRRIHPWVCSFRLSRVFWGGGTKYRSTAEAELEIMIIDHLQCPG</sequence>
<name>A0A9P0X6V6_PIEBR</name>
<reference evidence="1" key="1">
    <citation type="submission" date="2022-05" db="EMBL/GenBank/DDBJ databases">
        <authorList>
            <person name="Okamura Y."/>
        </authorList>
    </citation>
    <scope>NUCLEOTIDE SEQUENCE</scope>
</reference>
<evidence type="ECO:0000313" key="2">
    <source>
        <dbReference type="Proteomes" id="UP001152562"/>
    </source>
</evidence>
<accession>A0A9P0X6V6</accession>
<comment type="caution">
    <text evidence="1">The sequence shown here is derived from an EMBL/GenBank/DDBJ whole genome shotgun (WGS) entry which is preliminary data.</text>
</comment>
<protein>
    <submittedName>
        <fullName evidence="1">Uncharacterized protein</fullName>
    </submittedName>
</protein>
<dbReference type="AlphaFoldDB" id="A0A9P0X6V6"/>
<organism evidence="1 2">
    <name type="scientific">Pieris brassicae</name>
    <name type="common">White butterfly</name>
    <name type="synonym">Large white butterfly</name>
    <dbReference type="NCBI Taxonomy" id="7116"/>
    <lineage>
        <taxon>Eukaryota</taxon>
        <taxon>Metazoa</taxon>
        <taxon>Ecdysozoa</taxon>
        <taxon>Arthropoda</taxon>
        <taxon>Hexapoda</taxon>
        <taxon>Insecta</taxon>
        <taxon>Pterygota</taxon>
        <taxon>Neoptera</taxon>
        <taxon>Endopterygota</taxon>
        <taxon>Lepidoptera</taxon>
        <taxon>Glossata</taxon>
        <taxon>Ditrysia</taxon>
        <taxon>Papilionoidea</taxon>
        <taxon>Pieridae</taxon>
        <taxon>Pierinae</taxon>
        <taxon>Pieris</taxon>
    </lineage>
</organism>
<evidence type="ECO:0000313" key="1">
    <source>
        <dbReference type="EMBL" id="CAH4013062.1"/>
    </source>
</evidence>
<proteinExistence type="predicted"/>
<dbReference type="Proteomes" id="UP001152562">
    <property type="component" value="Unassembled WGS sequence"/>
</dbReference>
<gene>
    <name evidence="1" type="ORF">PIBRA_LOCUS3267</name>
</gene>
<keyword evidence="2" id="KW-1185">Reference proteome</keyword>
<dbReference type="EMBL" id="CALOZG010000004">
    <property type="protein sequence ID" value="CAH4013062.1"/>
    <property type="molecule type" value="Genomic_DNA"/>
</dbReference>